<comment type="caution">
    <text evidence="2">The sequence shown here is derived from an EMBL/GenBank/DDBJ whole genome shotgun (WGS) entry which is preliminary data.</text>
</comment>
<sequence>MPDRGSETRERSLTEGAGAGYVSQPLRSSKQGEDESHASPSPRHSVSASGPHLLTKPTLREQSGDIIMEEAHALEPPNGQARHLPAATLPLDVPRASVALTGVAVASRASPPGCSDHAAVVRPLPQAFPSRATNNTSEWPAPLTGGSRAAEGLPLDLPGHSRQRLSATQSDLVPSESSISSKAYRSLLTHENLESVAQAERSHARVDPGGASWAAGDA</sequence>
<name>A0AAD9IP65_PROWI</name>
<accession>A0AAD9IP65</accession>
<evidence type="ECO:0000256" key="1">
    <source>
        <dbReference type="SAM" id="MobiDB-lite"/>
    </source>
</evidence>
<dbReference type="EMBL" id="JASFZW010000001">
    <property type="protein sequence ID" value="KAK2080705.1"/>
    <property type="molecule type" value="Genomic_DNA"/>
</dbReference>
<evidence type="ECO:0000313" key="3">
    <source>
        <dbReference type="Proteomes" id="UP001255856"/>
    </source>
</evidence>
<feature type="compositionally biased region" description="Polar residues" evidence="1">
    <location>
        <begin position="164"/>
        <end position="179"/>
    </location>
</feature>
<reference evidence="2" key="1">
    <citation type="submission" date="2021-01" db="EMBL/GenBank/DDBJ databases">
        <authorList>
            <person name="Eckstrom K.M.E."/>
        </authorList>
    </citation>
    <scope>NUCLEOTIDE SEQUENCE</scope>
    <source>
        <strain evidence="2">UVCC 0001</strain>
    </source>
</reference>
<protein>
    <submittedName>
        <fullName evidence="2">Uncharacterized protein</fullName>
    </submittedName>
</protein>
<evidence type="ECO:0000313" key="2">
    <source>
        <dbReference type="EMBL" id="KAK2080705.1"/>
    </source>
</evidence>
<feature type="region of interest" description="Disordered" evidence="1">
    <location>
        <begin position="128"/>
        <end position="179"/>
    </location>
</feature>
<feature type="compositionally biased region" description="Polar residues" evidence="1">
    <location>
        <begin position="38"/>
        <end position="48"/>
    </location>
</feature>
<feature type="compositionally biased region" description="Basic and acidic residues" evidence="1">
    <location>
        <begin position="58"/>
        <end position="73"/>
    </location>
</feature>
<gene>
    <name evidence="2" type="ORF">QBZ16_000559</name>
</gene>
<feature type="compositionally biased region" description="Basic and acidic residues" evidence="1">
    <location>
        <begin position="1"/>
        <end position="13"/>
    </location>
</feature>
<proteinExistence type="predicted"/>
<dbReference type="AlphaFoldDB" id="A0AAD9IP65"/>
<organism evidence="2 3">
    <name type="scientific">Prototheca wickerhamii</name>
    <dbReference type="NCBI Taxonomy" id="3111"/>
    <lineage>
        <taxon>Eukaryota</taxon>
        <taxon>Viridiplantae</taxon>
        <taxon>Chlorophyta</taxon>
        <taxon>core chlorophytes</taxon>
        <taxon>Trebouxiophyceae</taxon>
        <taxon>Chlorellales</taxon>
        <taxon>Chlorellaceae</taxon>
        <taxon>Prototheca</taxon>
    </lineage>
</organism>
<feature type="region of interest" description="Disordered" evidence="1">
    <location>
        <begin position="197"/>
        <end position="218"/>
    </location>
</feature>
<feature type="region of interest" description="Disordered" evidence="1">
    <location>
        <begin position="1"/>
        <end position="87"/>
    </location>
</feature>
<keyword evidence="3" id="KW-1185">Reference proteome</keyword>
<dbReference type="Proteomes" id="UP001255856">
    <property type="component" value="Unassembled WGS sequence"/>
</dbReference>